<dbReference type="RefSeq" id="WP_066654990.1">
    <property type="nucleotide sequence ID" value="NZ_CBCSCL010000017.1"/>
</dbReference>
<dbReference type="InterPro" id="IPR050237">
    <property type="entry name" value="ATP-dep_AMP-bd_enzyme"/>
</dbReference>
<keyword evidence="10" id="KW-0443">Lipid metabolism</keyword>
<gene>
    <name evidence="17" type="ORF">BAU07_06095</name>
</gene>
<evidence type="ECO:0000256" key="8">
    <source>
        <dbReference type="ARBA" id="ARBA00022840"/>
    </source>
</evidence>
<keyword evidence="7" id="KW-0276">Fatty acid metabolism</keyword>
<organism evidence="17 18">
    <name type="scientific">Bordetella flabilis</name>
    <dbReference type="NCBI Taxonomy" id="463014"/>
    <lineage>
        <taxon>Bacteria</taxon>
        <taxon>Pseudomonadati</taxon>
        <taxon>Pseudomonadota</taxon>
        <taxon>Betaproteobacteria</taxon>
        <taxon>Burkholderiales</taxon>
        <taxon>Alcaligenaceae</taxon>
        <taxon>Bordetella</taxon>
    </lineage>
</organism>
<dbReference type="GO" id="GO:0004467">
    <property type="term" value="F:long-chain fatty acid-CoA ligase activity"/>
    <property type="evidence" value="ECO:0007669"/>
    <property type="project" value="UniProtKB-EC"/>
</dbReference>
<dbReference type="PANTHER" id="PTHR43767">
    <property type="entry name" value="LONG-CHAIN-FATTY-ACID--COA LIGASE"/>
    <property type="match status" value="1"/>
</dbReference>
<comment type="subcellular location">
    <subcellularLocation>
        <location evidence="2">Membrane</location>
        <topology evidence="2">Peripheral membrane protein</topology>
    </subcellularLocation>
</comment>
<protein>
    <recommendedName>
        <fullName evidence="13">Long-chain-fatty-acid--CoA ligase</fullName>
        <ecNumber evidence="12">6.2.1.3</ecNumber>
    </recommendedName>
    <alternativeName>
        <fullName evidence="14">Long-chain acyl-CoA synthetase</fullName>
    </alternativeName>
</protein>
<dbReference type="Pfam" id="PF13193">
    <property type="entry name" value="AMP-binding_C"/>
    <property type="match status" value="1"/>
</dbReference>
<reference evidence="17 18" key="1">
    <citation type="submission" date="2016-06" db="EMBL/GenBank/DDBJ databases">
        <title>Complete genome sequences of Bordetella bronchialis and Bordetella flabilis.</title>
        <authorList>
            <person name="LiPuma J.J."/>
            <person name="Spilker T."/>
        </authorList>
    </citation>
    <scope>NUCLEOTIDE SEQUENCE [LARGE SCALE GENOMIC DNA]</scope>
    <source>
        <strain evidence="17 18">AU10664</strain>
    </source>
</reference>
<keyword evidence="11" id="KW-0472">Membrane</keyword>
<evidence type="ECO:0000256" key="11">
    <source>
        <dbReference type="ARBA" id="ARBA00023136"/>
    </source>
</evidence>
<evidence type="ECO:0000256" key="2">
    <source>
        <dbReference type="ARBA" id="ARBA00004170"/>
    </source>
</evidence>
<dbReference type="EC" id="6.2.1.3" evidence="12"/>
<evidence type="ECO:0000256" key="7">
    <source>
        <dbReference type="ARBA" id="ARBA00022832"/>
    </source>
</evidence>
<keyword evidence="6" id="KW-0547">Nucleotide-binding</keyword>
<keyword evidence="8" id="KW-0067">ATP-binding</keyword>
<evidence type="ECO:0000256" key="10">
    <source>
        <dbReference type="ARBA" id="ARBA00023098"/>
    </source>
</evidence>
<accession>A0A193GAU0</accession>
<comment type="cofactor">
    <cofactor evidence="1">
        <name>Mg(2+)</name>
        <dbReference type="ChEBI" id="CHEBI:18420"/>
    </cofactor>
</comment>
<dbReference type="CDD" id="cd05936">
    <property type="entry name" value="FC-FACS_FadD_like"/>
    <property type="match status" value="1"/>
</dbReference>
<evidence type="ECO:0000256" key="6">
    <source>
        <dbReference type="ARBA" id="ARBA00022741"/>
    </source>
</evidence>
<evidence type="ECO:0000313" key="17">
    <source>
        <dbReference type="EMBL" id="ANN76738.1"/>
    </source>
</evidence>
<dbReference type="PANTHER" id="PTHR43767:SF8">
    <property type="entry name" value="LONG-CHAIN-FATTY-ACID--COA LIGASE"/>
    <property type="match status" value="1"/>
</dbReference>
<keyword evidence="5 17" id="KW-0436">Ligase</keyword>
<comment type="similarity">
    <text evidence="4">Belongs to the ATP-dependent AMP-binding enzyme family.</text>
</comment>
<dbReference type="AlphaFoldDB" id="A0A193GAU0"/>
<dbReference type="SUPFAM" id="SSF56801">
    <property type="entry name" value="Acetyl-CoA synthetase-like"/>
    <property type="match status" value="1"/>
</dbReference>
<dbReference type="InterPro" id="IPR020845">
    <property type="entry name" value="AMP-binding_CS"/>
</dbReference>
<dbReference type="Gene3D" id="3.40.50.12780">
    <property type="entry name" value="N-terminal domain of ligase-like"/>
    <property type="match status" value="1"/>
</dbReference>
<evidence type="ECO:0000256" key="12">
    <source>
        <dbReference type="ARBA" id="ARBA00026121"/>
    </source>
</evidence>
<evidence type="ECO:0000256" key="4">
    <source>
        <dbReference type="ARBA" id="ARBA00006432"/>
    </source>
</evidence>
<dbReference type="KEGG" id="bfz:BAU07_06095"/>
<dbReference type="Gene3D" id="3.30.300.30">
    <property type="match status" value="1"/>
</dbReference>
<dbReference type="STRING" id="463014.BAU07_06095"/>
<dbReference type="PROSITE" id="PS00455">
    <property type="entry name" value="AMP_BINDING"/>
    <property type="match status" value="1"/>
</dbReference>
<dbReference type="Proteomes" id="UP000091926">
    <property type="component" value="Chromosome"/>
</dbReference>
<dbReference type="OrthoDB" id="9766486at2"/>
<evidence type="ECO:0000259" key="16">
    <source>
        <dbReference type="Pfam" id="PF13193"/>
    </source>
</evidence>
<dbReference type="FunFam" id="3.40.50.12780:FF:000003">
    <property type="entry name" value="Long-chain-fatty-acid--CoA ligase FadD"/>
    <property type="match status" value="1"/>
</dbReference>
<proteinExistence type="inferred from homology"/>
<evidence type="ECO:0000256" key="1">
    <source>
        <dbReference type="ARBA" id="ARBA00001946"/>
    </source>
</evidence>
<evidence type="ECO:0000256" key="5">
    <source>
        <dbReference type="ARBA" id="ARBA00022598"/>
    </source>
</evidence>
<keyword evidence="9" id="KW-0460">Magnesium</keyword>
<evidence type="ECO:0000256" key="13">
    <source>
        <dbReference type="ARBA" id="ARBA00039545"/>
    </source>
</evidence>
<evidence type="ECO:0000256" key="14">
    <source>
        <dbReference type="ARBA" id="ARBA00042773"/>
    </source>
</evidence>
<dbReference type="Pfam" id="PF00501">
    <property type="entry name" value="AMP-binding"/>
    <property type="match status" value="1"/>
</dbReference>
<keyword evidence="18" id="KW-1185">Reference proteome</keyword>
<dbReference type="InterPro" id="IPR045851">
    <property type="entry name" value="AMP-bd_C_sf"/>
</dbReference>
<name>A0A193GAU0_9BORD</name>
<comment type="pathway">
    <text evidence="3">Lipid metabolism; fatty acid beta-oxidation.</text>
</comment>
<dbReference type="InterPro" id="IPR000873">
    <property type="entry name" value="AMP-dep_synth/lig_dom"/>
</dbReference>
<evidence type="ECO:0000313" key="18">
    <source>
        <dbReference type="Proteomes" id="UP000091926"/>
    </source>
</evidence>
<dbReference type="InterPro" id="IPR025110">
    <property type="entry name" value="AMP-bd_C"/>
</dbReference>
<evidence type="ECO:0000256" key="9">
    <source>
        <dbReference type="ARBA" id="ARBA00022842"/>
    </source>
</evidence>
<evidence type="ECO:0000256" key="3">
    <source>
        <dbReference type="ARBA" id="ARBA00005005"/>
    </source>
</evidence>
<dbReference type="GO" id="GO:0016020">
    <property type="term" value="C:membrane"/>
    <property type="evidence" value="ECO:0007669"/>
    <property type="project" value="UniProtKB-SubCell"/>
</dbReference>
<dbReference type="GO" id="GO:0005524">
    <property type="term" value="F:ATP binding"/>
    <property type="evidence" value="ECO:0007669"/>
    <property type="project" value="UniProtKB-KW"/>
</dbReference>
<dbReference type="InterPro" id="IPR042099">
    <property type="entry name" value="ANL_N_sf"/>
</dbReference>
<feature type="domain" description="AMP-binding enzyme C-terminal" evidence="16">
    <location>
        <begin position="471"/>
        <end position="545"/>
    </location>
</feature>
<evidence type="ECO:0000259" key="15">
    <source>
        <dbReference type="Pfam" id="PF00501"/>
    </source>
</evidence>
<dbReference type="EMBL" id="CP016172">
    <property type="protein sequence ID" value="ANN76738.1"/>
    <property type="molecule type" value="Genomic_DNA"/>
</dbReference>
<feature type="domain" description="AMP-dependent synthetase/ligase" evidence="15">
    <location>
        <begin position="29"/>
        <end position="420"/>
    </location>
</feature>
<sequence length="566" mass="61261">MHRPWLAEYPAGVPAEVSVDGYVSLVDLLDRACERYASRIACTAMGTDITYETLDRHARHFAAWLQSLGLERGSRVALMLPNVPAYLACMLGTLRAGHVLVNVNPLYKAAELERQLSDSGARVVVVLENFAHTLQAVPGRARPAHVVVTAVGDLLGGMKQPVVNMVARHVKKVVPAWHIDGALRLARVLAMGARRRFDAPILSMDDLAALQYTGGTTGTPKGAMLTHRNLAVNVLQTEAVAWPALHDVVGQLTIISALPLYHVFAMTVCGLYGMHAGMRNLLILNPRDQPSLVKAWRGVPVHIFPGVNTLFNALANHPGFAALDFSALRLTFGGGMAVQGAVADRWRTLTGRPIIEGYGLSETAPVATVNPTNTLAFSGTIGLPVPSTDVAILDDAGNPVPEGERGEVCIKGPQVMRGYWQRPDETRQVMTADGYFRTGDIGTMDARGYIRIVDRKKDMITVSGFKVYPNEVEDVIAAHPGVLEVAAIGIGDERSGEVVKAFVVPRDPGLAEADVVAWCREKLTGYKCPRTVEFRTELPKSNVGKILRRELRDAAPHPADRESATP</sequence>
<dbReference type="FunFam" id="3.30.300.30:FF:000006">
    <property type="entry name" value="Long-chain-fatty-acid--CoA ligase FadD"/>
    <property type="match status" value="1"/>
</dbReference>